<proteinExistence type="predicted"/>
<gene>
    <name evidence="1" type="ORF">U0070_021720</name>
</gene>
<evidence type="ECO:0000313" key="2">
    <source>
        <dbReference type="Proteomes" id="UP001488838"/>
    </source>
</evidence>
<dbReference type="EMBL" id="JBBHLL010000355">
    <property type="protein sequence ID" value="KAK7805038.1"/>
    <property type="molecule type" value="Genomic_DNA"/>
</dbReference>
<keyword evidence="2" id="KW-1185">Reference proteome</keyword>
<evidence type="ECO:0000313" key="1">
    <source>
        <dbReference type="EMBL" id="KAK7805038.1"/>
    </source>
</evidence>
<reference evidence="1 2" key="1">
    <citation type="journal article" date="2023" name="bioRxiv">
        <title>Conserved and derived expression patterns and positive selection on dental genes reveal complex evolutionary context of ever-growing rodent molars.</title>
        <authorList>
            <person name="Calamari Z.T."/>
            <person name="Song A."/>
            <person name="Cohen E."/>
            <person name="Akter M."/>
            <person name="Roy R.D."/>
            <person name="Hallikas O."/>
            <person name="Christensen M.M."/>
            <person name="Li P."/>
            <person name="Marangoni P."/>
            <person name="Jernvall J."/>
            <person name="Klein O.D."/>
        </authorList>
    </citation>
    <scope>NUCLEOTIDE SEQUENCE [LARGE SCALE GENOMIC DNA]</scope>
    <source>
        <strain evidence="1">V071</strain>
    </source>
</reference>
<dbReference type="AlphaFoldDB" id="A0AAW0HSH3"/>
<protein>
    <submittedName>
        <fullName evidence="1">Uncharacterized protein</fullName>
    </submittedName>
</protein>
<sequence>MYLKGFNDWLFGNHHLLKAPGFSRTSLSEVRTSADAKSQQLHYQVLNTNDSLSPVGAKNYRCPEESHLPCLPSTESLQDTGQATPSNSHTGDKKLGCFLPAAPAICCLTPQSKHEKPLNCKRRVREMGIYSALSETERLEPVAHGPHHSGGDKRTKVACQIVVAEVRQASEHGYEQGTYGKHA</sequence>
<name>A0AAW0HSH3_MYOGA</name>
<organism evidence="1 2">
    <name type="scientific">Myodes glareolus</name>
    <name type="common">Bank vole</name>
    <name type="synonym">Clethrionomys glareolus</name>
    <dbReference type="NCBI Taxonomy" id="447135"/>
    <lineage>
        <taxon>Eukaryota</taxon>
        <taxon>Metazoa</taxon>
        <taxon>Chordata</taxon>
        <taxon>Craniata</taxon>
        <taxon>Vertebrata</taxon>
        <taxon>Euteleostomi</taxon>
        <taxon>Mammalia</taxon>
        <taxon>Eutheria</taxon>
        <taxon>Euarchontoglires</taxon>
        <taxon>Glires</taxon>
        <taxon>Rodentia</taxon>
        <taxon>Myomorpha</taxon>
        <taxon>Muroidea</taxon>
        <taxon>Cricetidae</taxon>
        <taxon>Arvicolinae</taxon>
        <taxon>Myodes</taxon>
    </lineage>
</organism>
<comment type="caution">
    <text evidence="1">The sequence shown here is derived from an EMBL/GenBank/DDBJ whole genome shotgun (WGS) entry which is preliminary data.</text>
</comment>
<dbReference type="Proteomes" id="UP001488838">
    <property type="component" value="Unassembled WGS sequence"/>
</dbReference>
<accession>A0AAW0HSH3</accession>